<feature type="signal peptide" evidence="1">
    <location>
        <begin position="1"/>
        <end position="15"/>
    </location>
</feature>
<proteinExistence type="predicted"/>
<accession>A0A812ZB96</accession>
<dbReference type="EMBL" id="CAJNJA010046942">
    <property type="protein sequence ID" value="CAE7820793.1"/>
    <property type="molecule type" value="Genomic_DNA"/>
</dbReference>
<name>A0A812ZB96_9DINO</name>
<dbReference type="Proteomes" id="UP000601435">
    <property type="component" value="Unassembled WGS sequence"/>
</dbReference>
<reference evidence="2" key="1">
    <citation type="submission" date="2021-02" db="EMBL/GenBank/DDBJ databases">
        <authorList>
            <person name="Dougan E. K."/>
            <person name="Rhodes N."/>
            <person name="Thang M."/>
            <person name="Chan C."/>
        </authorList>
    </citation>
    <scope>NUCLEOTIDE SEQUENCE</scope>
</reference>
<feature type="chain" id="PRO_5032919471" evidence="1">
    <location>
        <begin position="16"/>
        <end position="323"/>
    </location>
</feature>
<dbReference type="OrthoDB" id="426776at2759"/>
<evidence type="ECO:0000313" key="3">
    <source>
        <dbReference type="Proteomes" id="UP000601435"/>
    </source>
</evidence>
<sequence length="323" mass="36094">MAFKTWVLLVLPAWALQPKELEDWLASPNGLAMTASEAADAANQHWNALAQCGVEIRNLQSLKDTLSDKGSIDLPLPEIRSQIILLAEQHVAGEKMQQLYWALSASYTLGGGLGFPKDQAQTMMLLLALKKAEPDQLRELYKVMYGYYGLGFPKSLAQTTSVQLAQAGANADQFKTTYLANAKRGQSVAIAEASKEAVVQDLAGLVRRYALDAKPYTASEFLQHYGEGAWLNQWLDSPLEKKISNDRRAYTANQFSRHFPSTWEPMYKGSPEATQRRLAQDGKVYSMAEYQQYYGDQWHDKWNVSPELACKECAPYVALTVLV</sequence>
<gene>
    <name evidence="2" type="primary">rps1</name>
    <name evidence="2" type="ORF">SNEC2469_LOCUS24423</name>
</gene>
<evidence type="ECO:0000256" key="1">
    <source>
        <dbReference type="SAM" id="SignalP"/>
    </source>
</evidence>
<evidence type="ECO:0000313" key="2">
    <source>
        <dbReference type="EMBL" id="CAE7820793.1"/>
    </source>
</evidence>
<comment type="caution">
    <text evidence="2">The sequence shown here is derived from an EMBL/GenBank/DDBJ whole genome shotgun (WGS) entry which is preliminary data.</text>
</comment>
<keyword evidence="3" id="KW-1185">Reference proteome</keyword>
<keyword evidence="1" id="KW-0732">Signal</keyword>
<organism evidence="2 3">
    <name type="scientific">Symbiodinium necroappetens</name>
    <dbReference type="NCBI Taxonomy" id="1628268"/>
    <lineage>
        <taxon>Eukaryota</taxon>
        <taxon>Sar</taxon>
        <taxon>Alveolata</taxon>
        <taxon>Dinophyceae</taxon>
        <taxon>Suessiales</taxon>
        <taxon>Symbiodiniaceae</taxon>
        <taxon>Symbiodinium</taxon>
    </lineage>
</organism>
<dbReference type="AlphaFoldDB" id="A0A812ZB96"/>
<protein>
    <submittedName>
        <fullName evidence="2">Rps1 protein</fullName>
    </submittedName>
</protein>